<proteinExistence type="predicted"/>
<evidence type="ECO:0000256" key="1">
    <source>
        <dbReference type="SAM" id="MobiDB-lite"/>
    </source>
</evidence>
<feature type="region of interest" description="Disordered" evidence="1">
    <location>
        <begin position="204"/>
        <end position="229"/>
    </location>
</feature>
<gene>
    <name evidence="4" type="primary">LOC110980357</name>
</gene>
<dbReference type="GeneID" id="110980357"/>
<evidence type="ECO:0000256" key="2">
    <source>
        <dbReference type="SAM" id="Phobius"/>
    </source>
</evidence>
<dbReference type="KEGG" id="aplc:110980357"/>
<feature type="transmembrane region" description="Helical" evidence="2">
    <location>
        <begin position="167"/>
        <end position="191"/>
    </location>
</feature>
<keyword evidence="3" id="KW-1185">Reference proteome</keyword>
<evidence type="ECO:0000313" key="4">
    <source>
        <dbReference type="RefSeq" id="XP_022092657.1"/>
    </source>
</evidence>
<dbReference type="Proteomes" id="UP000694845">
    <property type="component" value="Unplaced"/>
</dbReference>
<reference evidence="4" key="1">
    <citation type="submission" date="2025-08" db="UniProtKB">
        <authorList>
            <consortium name="RefSeq"/>
        </authorList>
    </citation>
    <scope>IDENTIFICATION</scope>
</reference>
<evidence type="ECO:0000313" key="3">
    <source>
        <dbReference type="Proteomes" id="UP000694845"/>
    </source>
</evidence>
<sequence>MIAACACGVWVVGSSGCPVMLDRVVKVRICFRLLFTFLWLSQACVLLSTSAPLVAESQPELFVDDEDKQCQDDLGWNYVYDEGVATCVSCGSCECGHIANNPHCVKCQDGGILKCSSSPETVTSIPHLETTRFPPTTLTVLQTTWKSFMTSPLSANTTTSYSSMQTYVSIAIGVIGLGVILLAVVLCIFLYRRYRPKREHRALVTQDTERHEQHPMMPFSSVDNDAPDN</sequence>
<name>A0A8B7YJ65_ACAPL</name>
<dbReference type="RefSeq" id="XP_022092657.1">
    <property type="nucleotide sequence ID" value="XM_022236965.1"/>
</dbReference>
<accession>A0A8B7YJ65</accession>
<organism evidence="3 4">
    <name type="scientific">Acanthaster planci</name>
    <name type="common">Crown-of-thorns starfish</name>
    <dbReference type="NCBI Taxonomy" id="133434"/>
    <lineage>
        <taxon>Eukaryota</taxon>
        <taxon>Metazoa</taxon>
        <taxon>Echinodermata</taxon>
        <taxon>Eleutherozoa</taxon>
        <taxon>Asterozoa</taxon>
        <taxon>Asteroidea</taxon>
        <taxon>Valvatacea</taxon>
        <taxon>Valvatida</taxon>
        <taxon>Acanthasteridae</taxon>
        <taxon>Acanthaster</taxon>
    </lineage>
</organism>
<keyword evidence="2" id="KW-1133">Transmembrane helix</keyword>
<keyword evidence="2" id="KW-0472">Membrane</keyword>
<keyword evidence="2" id="KW-0812">Transmembrane</keyword>
<dbReference type="AlphaFoldDB" id="A0A8B7YJ65"/>
<protein>
    <submittedName>
        <fullName evidence="4">Uncharacterized protein LOC110980357 isoform X1</fullName>
    </submittedName>
</protein>
<dbReference type="CDD" id="cd12087">
    <property type="entry name" value="TM_EGFR-like"/>
    <property type="match status" value="1"/>
</dbReference>